<evidence type="ECO:0000313" key="1">
    <source>
        <dbReference type="EMBL" id="QGA27153.1"/>
    </source>
</evidence>
<reference evidence="1 2" key="1">
    <citation type="submission" date="2019-10" db="EMBL/GenBank/DDBJ databases">
        <authorList>
            <person name="Dong K."/>
        </authorList>
    </citation>
    <scope>NUCLEOTIDE SEQUENCE [LARGE SCALE GENOMIC DNA]</scope>
    <source>
        <strain evidence="2">dk4302</strain>
    </source>
</reference>
<organism evidence="1 2">
    <name type="scientific">Sphingobacterium zhuxiongii</name>
    <dbReference type="NCBI Taxonomy" id="2662364"/>
    <lineage>
        <taxon>Bacteria</taxon>
        <taxon>Pseudomonadati</taxon>
        <taxon>Bacteroidota</taxon>
        <taxon>Sphingobacteriia</taxon>
        <taxon>Sphingobacteriales</taxon>
        <taxon>Sphingobacteriaceae</taxon>
        <taxon>Sphingobacterium</taxon>
    </lineage>
</organism>
<protein>
    <submittedName>
        <fullName evidence="1">Uncharacterized protein</fullName>
    </submittedName>
</protein>
<keyword evidence="2" id="KW-1185">Reference proteome</keyword>
<dbReference type="KEGG" id="sphe:GFH32_12865"/>
<evidence type="ECO:0000313" key="2">
    <source>
        <dbReference type="Proteomes" id="UP000326921"/>
    </source>
</evidence>
<dbReference type="Proteomes" id="UP000326921">
    <property type="component" value="Chromosome"/>
</dbReference>
<dbReference type="AlphaFoldDB" id="A0A5Q0QC49"/>
<sequence>MAYYFVNYLGFGDDVIIMKTSTPFLRLYLKVLMKFKYLYLGLTVLLASCNSNSNNKESDSNSSDSSGNSEYALSKADMFQDYLDALDTTDINSIDKANKKFKEIFNPGDTINNDQGVVDIVDFMNKVAAYGHQSAIDDDIDYSGLVDIEIAGGKAPGKLEDAYEKIKKNGFRIRQSEGMYSLQINPFFIQKEFYPYISSNMEIMLQQIAKENLEGYAEDAAITIPYQSLVQRVVWWEDFLKNNSNKAYTALAQEQYGKYFNALIIGMDNTPAIESEQIAPYFQEAYSYLKDFAPNSTSYQQLQPYIDLLEQGKIEEAKGFVEGLLKR</sequence>
<accession>A0A5Q0QC49</accession>
<dbReference type="EMBL" id="CP045652">
    <property type="protein sequence ID" value="QGA27153.1"/>
    <property type="molecule type" value="Genomic_DNA"/>
</dbReference>
<gene>
    <name evidence="1" type="ORF">GFH32_12865</name>
</gene>
<name>A0A5Q0QC49_9SPHI</name>
<proteinExistence type="predicted"/>
<dbReference type="RefSeq" id="WP_153511994.1">
    <property type="nucleotide sequence ID" value="NZ_CP045652.1"/>
</dbReference>